<evidence type="ECO:0000259" key="2">
    <source>
        <dbReference type="PROSITE" id="PS50112"/>
    </source>
</evidence>
<dbReference type="InterPro" id="IPR013656">
    <property type="entry name" value="PAS_4"/>
</dbReference>
<dbReference type="Gene3D" id="3.30.450.20">
    <property type="entry name" value="PAS domain"/>
    <property type="match status" value="1"/>
</dbReference>
<dbReference type="Pfam" id="PF01590">
    <property type="entry name" value="GAF"/>
    <property type="match status" value="1"/>
</dbReference>
<dbReference type="CDD" id="cd00130">
    <property type="entry name" value="PAS"/>
    <property type="match status" value="1"/>
</dbReference>
<organism evidence="3 4">
    <name type="scientific">Georgenia halotolerans</name>
    <dbReference type="NCBI Taxonomy" id="3028317"/>
    <lineage>
        <taxon>Bacteria</taxon>
        <taxon>Bacillati</taxon>
        <taxon>Actinomycetota</taxon>
        <taxon>Actinomycetes</taxon>
        <taxon>Micrococcales</taxon>
        <taxon>Bogoriellaceae</taxon>
        <taxon>Georgenia</taxon>
    </lineage>
</organism>
<gene>
    <name evidence="3" type="ORF">PU560_08055</name>
</gene>
<comment type="caution">
    <text evidence="3">The sequence shown here is derived from an EMBL/GenBank/DDBJ whole genome shotgun (WGS) entry which is preliminary data.</text>
</comment>
<dbReference type="InterPro" id="IPR029016">
    <property type="entry name" value="GAF-like_dom_sf"/>
</dbReference>
<keyword evidence="1" id="KW-0378">Hydrolase</keyword>
<dbReference type="Gene3D" id="3.30.450.40">
    <property type="match status" value="1"/>
</dbReference>
<feature type="domain" description="PAS" evidence="2">
    <location>
        <begin position="31"/>
        <end position="101"/>
    </location>
</feature>
<evidence type="ECO:0000313" key="4">
    <source>
        <dbReference type="Proteomes" id="UP001165561"/>
    </source>
</evidence>
<dbReference type="InterPro" id="IPR003018">
    <property type="entry name" value="GAF"/>
</dbReference>
<dbReference type="InterPro" id="IPR052016">
    <property type="entry name" value="Bact_Sigma-Reg"/>
</dbReference>
<dbReference type="Proteomes" id="UP001165561">
    <property type="component" value="Unassembled WGS sequence"/>
</dbReference>
<evidence type="ECO:0000256" key="1">
    <source>
        <dbReference type="ARBA" id="ARBA00022801"/>
    </source>
</evidence>
<keyword evidence="4" id="KW-1185">Reference proteome</keyword>
<dbReference type="PANTHER" id="PTHR43156">
    <property type="entry name" value="STAGE II SPORULATION PROTEIN E-RELATED"/>
    <property type="match status" value="1"/>
</dbReference>
<proteinExistence type="predicted"/>
<dbReference type="EMBL" id="JARACI010000879">
    <property type="protein sequence ID" value="MDD9206421.1"/>
    <property type="molecule type" value="Genomic_DNA"/>
</dbReference>
<dbReference type="PANTHER" id="PTHR43156:SF2">
    <property type="entry name" value="STAGE II SPORULATION PROTEIN E"/>
    <property type="match status" value="1"/>
</dbReference>
<dbReference type="InterPro" id="IPR036457">
    <property type="entry name" value="PPM-type-like_dom_sf"/>
</dbReference>
<dbReference type="PROSITE" id="PS50112">
    <property type="entry name" value="PAS"/>
    <property type="match status" value="1"/>
</dbReference>
<dbReference type="SMART" id="SM00091">
    <property type="entry name" value="PAS"/>
    <property type="match status" value="1"/>
</dbReference>
<dbReference type="SMART" id="SM00331">
    <property type="entry name" value="PP2C_SIG"/>
    <property type="match status" value="1"/>
</dbReference>
<dbReference type="SUPFAM" id="SSF55785">
    <property type="entry name" value="PYP-like sensor domain (PAS domain)"/>
    <property type="match status" value="1"/>
</dbReference>
<dbReference type="SUPFAM" id="SSF81606">
    <property type="entry name" value="PP2C-like"/>
    <property type="match status" value="1"/>
</dbReference>
<sequence length="581" mass="61938">CWVHTRGTVLRSGDGSAARLLGVLFDSTHDDSRRVGRFLEEIPTAFFALSRGWQFTYVNAAAERVLGRSRDELLDGIIWELFPAAVGSDFETFYRRVMETGEPVAFDAYYPAPLETWYEVRAWPAPDGVSVYFLDVTSRKDLQERTERAARQAALTAQVTADLARSLDAEEAVAGLAQTLVPELADWCIITLADVDEQGESGALRDIGWWHADPGSLALVEDYAHHRISALTDGSFLRQALAGTDVVAVTEGATEAVQGFLAPGRARELIAELAPTSVTVLPLRGRERTLGAISLFNGAGRAPVPAHDLPTVREVADRAGLALDNAYLYARQRQLAEQLQRSFLTDPPILDDVEVAVRYVPAAQAAKVGGDWYDVFDHPDGSTMLVIGDVAGHDVRAAAAMGQVRSLLRGIAVATGSGPADLLTGVDQAMRALGHDIVASAVVVSLESAGGSAAGPLRVRWSTAGHPPPMVLGADGAVTTLPGSNLVLGVSPGTTRTEAEATLEPGSTLLLYTDGLVERRTDGGLRAGLSRLSTTLPRLAHRGLDELCQDLLTELLPADPEDDVAVLAVRPRLQSGGPTPE</sequence>
<dbReference type="InterPro" id="IPR000014">
    <property type="entry name" value="PAS"/>
</dbReference>
<dbReference type="SUPFAM" id="SSF55781">
    <property type="entry name" value="GAF domain-like"/>
    <property type="match status" value="1"/>
</dbReference>
<accession>A0ABT5TWJ1</accession>
<dbReference type="Gene3D" id="3.60.40.10">
    <property type="entry name" value="PPM-type phosphatase domain"/>
    <property type="match status" value="1"/>
</dbReference>
<dbReference type="InterPro" id="IPR001932">
    <property type="entry name" value="PPM-type_phosphatase-like_dom"/>
</dbReference>
<dbReference type="Pfam" id="PF07228">
    <property type="entry name" value="SpoIIE"/>
    <property type="match status" value="1"/>
</dbReference>
<dbReference type="InterPro" id="IPR035965">
    <property type="entry name" value="PAS-like_dom_sf"/>
</dbReference>
<dbReference type="NCBIfam" id="TIGR00229">
    <property type="entry name" value="sensory_box"/>
    <property type="match status" value="1"/>
</dbReference>
<feature type="non-terminal residue" evidence="3">
    <location>
        <position position="1"/>
    </location>
</feature>
<protein>
    <submittedName>
        <fullName evidence="3">SpoIIE family protein phosphatase</fullName>
    </submittedName>
</protein>
<evidence type="ECO:0000313" key="3">
    <source>
        <dbReference type="EMBL" id="MDD9206421.1"/>
    </source>
</evidence>
<dbReference type="SMART" id="SM00065">
    <property type="entry name" value="GAF"/>
    <property type="match status" value="1"/>
</dbReference>
<reference evidence="3" key="1">
    <citation type="submission" date="2023-02" db="EMBL/GenBank/DDBJ databases">
        <title>Georgenia sp.10Sc9-8, isolated from a soil sample collected from the Taklamakan desert.</title>
        <authorList>
            <person name="Liu S."/>
        </authorList>
    </citation>
    <scope>NUCLEOTIDE SEQUENCE</scope>
    <source>
        <strain evidence="3">10Sc9-8</strain>
    </source>
</reference>
<dbReference type="Pfam" id="PF08448">
    <property type="entry name" value="PAS_4"/>
    <property type="match status" value="1"/>
</dbReference>
<name>A0ABT5TWJ1_9MICO</name>